<feature type="domain" description="Thiamine pyrophosphate enzyme N-terminal TPP-binding" evidence="11">
    <location>
        <begin position="19"/>
        <end position="121"/>
    </location>
</feature>
<dbReference type="InterPro" id="IPR047213">
    <property type="entry name" value="TPP_PYR_PDC_IPDC-like"/>
</dbReference>
<dbReference type="SUPFAM" id="SSF52518">
    <property type="entry name" value="Thiamin diphosphate-binding fold (THDP-binding)"/>
    <property type="match status" value="2"/>
</dbReference>
<dbReference type="Pfam" id="PF02776">
    <property type="entry name" value="TPP_enzyme_N"/>
    <property type="match status" value="1"/>
</dbReference>
<dbReference type="PANTHER" id="PTHR43452:SF30">
    <property type="entry name" value="PYRUVATE DECARBOXYLASE ISOZYME 1-RELATED"/>
    <property type="match status" value="1"/>
</dbReference>
<evidence type="ECO:0000256" key="2">
    <source>
        <dbReference type="ARBA" id="ARBA00007812"/>
    </source>
</evidence>
<evidence type="ECO:0000256" key="3">
    <source>
        <dbReference type="ARBA" id="ARBA00022723"/>
    </source>
</evidence>
<keyword evidence="5" id="KW-0460">Magnesium</keyword>
<evidence type="ECO:0000313" key="12">
    <source>
        <dbReference type="EMBL" id="CAB4739540.1"/>
    </source>
</evidence>
<evidence type="ECO:0000259" key="9">
    <source>
        <dbReference type="Pfam" id="PF00205"/>
    </source>
</evidence>
<evidence type="ECO:0000256" key="7">
    <source>
        <dbReference type="ARBA" id="ARBA00023239"/>
    </source>
</evidence>
<reference evidence="12" key="1">
    <citation type="submission" date="2020-05" db="EMBL/GenBank/DDBJ databases">
        <authorList>
            <person name="Chiriac C."/>
            <person name="Salcher M."/>
            <person name="Ghai R."/>
            <person name="Kavagutti S V."/>
        </authorList>
    </citation>
    <scope>NUCLEOTIDE SEQUENCE</scope>
</reference>
<keyword evidence="6 8" id="KW-0786">Thiamine pyrophosphate</keyword>
<feature type="domain" description="Thiamine pyrophosphate enzyme central" evidence="9">
    <location>
        <begin position="208"/>
        <end position="331"/>
    </location>
</feature>
<dbReference type="AlphaFoldDB" id="A0A6J6SXI9"/>
<dbReference type="InterPro" id="IPR000399">
    <property type="entry name" value="TPP-bd_CS"/>
</dbReference>
<evidence type="ECO:0000256" key="1">
    <source>
        <dbReference type="ARBA" id="ARBA00001964"/>
    </source>
</evidence>
<evidence type="ECO:0000256" key="4">
    <source>
        <dbReference type="ARBA" id="ARBA00022793"/>
    </source>
</evidence>
<comment type="cofactor">
    <cofactor evidence="1">
        <name>thiamine diphosphate</name>
        <dbReference type="ChEBI" id="CHEBI:58937"/>
    </cofactor>
</comment>
<evidence type="ECO:0000259" key="11">
    <source>
        <dbReference type="Pfam" id="PF02776"/>
    </source>
</evidence>
<dbReference type="GO" id="GO:0000949">
    <property type="term" value="P:aromatic amino acid family catabolic process to alcohol via Ehrlich pathway"/>
    <property type="evidence" value="ECO:0007669"/>
    <property type="project" value="TreeGrafter"/>
</dbReference>
<dbReference type="GO" id="GO:0000287">
    <property type="term" value="F:magnesium ion binding"/>
    <property type="evidence" value="ECO:0007669"/>
    <property type="project" value="InterPro"/>
</dbReference>
<dbReference type="InterPro" id="IPR029061">
    <property type="entry name" value="THDP-binding"/>
</dbReference>
<proteinExistence type="inferred from homology"/>
<dbReference type="InterPro" id="IPR012110">
    <property type="entry name" value="PDC/IPDC-like"/>
</dbReference>
<evidence type="ECO:0000256" key="5">
    <source>
        <dbReference type="ARBA" id="ARBA00022842"/>
    </source>
</evidence>
<organism evidence="12">
    <name type="scientific">freshwater metagenome</name>
    <dbReference type="NCBI Taxonomy" id="449393"/>
    <lineage>
        <taxon>unclassified sequences</taxon>
        <taxon>metagenomes</taxon>
        <taxon>ecological metagenomes</taxon>
    </lineage>
</organism>
<dbReference type="SUPFAM" id="SSF52467">
    <property type="entry name" value="DHS-like NAD/FAD-binding domain"/>
    <property type="match status" value="1"/>
</dbReference>
<dbReference type="EMBL" id="CAEZYZ010000026">
    <property type="protein sequence ID" value="CAB4739540.1"/>
    <property type="molecule type" value="Genomic_DNA"/>
</dbReference>
<dbReference type="InterPro" id="IPR029035">
    <property type="entry name" value="DHS-like_NAD/FAD-binding_dom"/>
</dbReference>
<dbReference type="InterPro" id="IPR012001">
    <property type="entry name" value="Thiamin_PyroP_enz_TPP-bd_dom"/>
</dbReference>
<dbReference type="Gene3D" id="3.40.50.1220">
    <property type="entry name" value="TPP-binding domain"/>
    <property type="match status" value="1"/>
</dbReference>
<evidence type="ECO:0000313" key="13">
    <source>
        <dbReference type="EMBL" id="CAB4989575.1"/>
    </source>
</evidence>
<dbReference type="PANTHER" id="PTHR43452">
    <property type="entry name" value="PYRUVATE DECARBOXYLASE"/>
    <property type="match status" value="1"/>
</dbReference>
<evidence type="ECO:0000259" key="10">
    <source>
        <dbReference type="Pfam" id="PF02775"/>
    </source>
</evidence>
<comment type="similarity">
    <text evidence="2 8">Belongs to the TPP enzyme family.</text>
</comment>
<dbReference type="GO" id="GO:0005829">
    <property type="term" value="C:cytosol"/>
    <property type="evidence" value="ECO:0007669"/>
    <property type="project" value="TreeGrafter"/>
</dbReference>
<dbReference type="InterPro" id="IPR011766">
    <property type="entry name" value="TPP_enzyme_TPP-bd"/>
</dbReference>
<keyword evidence="4" id="KW-0210">Decarboxylase</keyword>
<gene>
    <name evidence="12" type="ORF">UFOPK2810_00246</name>
    <name evidence="13" type="ORF">UFOPK3957_00937</name>
</gene>
<dbReference type="PIRSF" id="PIRSF036565">
    <property type="entry name" value="Pyruvt_ip_decrb"/>
    <property type="match status" value="1"/>
</dbReference>
<evidence type="ECO:0000256" key="8">
    <source>
        <dbReference type="RuleBase" id="RU362132"/>
    </source>
</evidence>
<dbReference type="CDD" id="cd07038">
    <property type="entry name" value="TPP_PYR_PDC_IPDC_like"/>
    <property type="match status" value="1"/>
</dbReference>
<keyword evidence="7" id="KW-0456">Lyase</keyword>
<dbReference type="Gene3D" id="3.40.50.970">
    <property type="match status" value="2"/>
</dbReference>
<dbReference type="PROSITE" id="PS00187">
    <property type="entry name" value="TPP_ENZYMES"/>
    <property type="match status" value="1"/>
</dbReference>
<dbReference type="GO" id="GO:0004737">
    <property type="term" value="F:pyruvate decarboxylase activity"/>
    <property type="evidence" value="ECO:0007669"/>
    <property type="project" value="TreeGrafter"/>
</dbReference>
<keyword evidence="3" id="KW-0479">Metal-binding</keyword>
<protein>
    <submittedName>
        <fullName evidence="12">Unannotated protein</fullName>
    </submittedName>
</protein>
<dbReference type="GO" id="GO:0030976">
    <property type="term" value="F:thiamine pyrophosphate binding"/>
    <property type="evidence" value="ECO:0007669"/>
    <property type="project" value="InterPro"/>
</dbReference>
<feature type="domain" description="Thiamine pyrophosphate enzyme TPP-binding" evidence="10">
    <location>
        <begin position="409"/>
        <end position="530"/>
    </location>
</feature>
<accession>A0A6J6SXI9</accession>
<dbReference type="EMBL" id="CAFBOM010000147">
    <property type="protein sequence ID" value="CAB4989575.1"/>
    <property type="molecule type" value="Genomic_DNA"/>
</dbReference>
<dbReference type="Pfam" id="PF00205">
    <property type="entry name" value="TPP_enzyme_M"/>
    <property type="match status" value="1"/>
</dbReference>
<dbReference type="InterPro" id="IPR012000">
    <property type="entry name" value="Thiamin_PyroP_enz_cen_dom"/>
</dbReference>
<evidence type="ECO:0000256" key="6">
    <source>
        <dbReference type="ARBA" id="ARBA00023052"/>
    </source>
</evidence>
<sequence>MLPPSERPRQLNEQFTTIPEHLVRRFNELSVELGFGIVGDYALRLFGELDDLGFRILVTADEQGAGFAADAYARLRGFGVAACTYGVGGLKLANAVANAWAEQVPMLVVSGSPGMAERSSDAMLHHRVKGFDTQLRVYQDLTIAQAVLTDPRIAASEIDRVIDAMLTAQRPGYIEVPRDLVDTPIVSVDGPIPRSTVTVDPEHLAAAVADAVSALGHAGTTVIQAGVLVARRGLGDHLKGIAEHLGLPVATSALSKGVFPERHPLAIGVYQGAVSPTAVVQRVESADLLVRLGVLPTDMNLGAFTSNLDPGHMIDCTDDDVTIGPRTYRNVPLSAFLPALHEAVSAGKDAPLPPAHHEPTFTPDADAEIHVERLIHAVAAHLDARHGFLIDPGDCLFASVELPVPAWSLASAYYATMGYAVPASLGAGKADPGHRPVVLTGDGSFAMTGLEAGWVAFNGVFPIIIVMDNNGYGTQRPMRDGPFNDIAPLAISRLVDVFGTGRSWRVTTEDELETALTEAFASDGLALVHVVVRKGSTSPALARFAEALGKRV</sequence>
<name>A0A6J6SXI9_9ZZZZ</name>
<dbReference type="Pfam" id="PF02775">
    <property type="entry name" value="TPP_enzyme_C"/>
    <property type="match status" value="1"/>
</dbReference>